<proteinExistence type="predicted"/>
<dbReference type="OrthoDB" id="3907216at2759"/>
<evidence type="ECO:0000313" key="2">
    <source>
        <dbReference type="EMBL" id="CAG8097077.1"/>
    </source>
</evidence>
<evidence type="ECO:0000313" key="3">
    <source>
        <dbReference type="Proteomes" id="UP001153618"/>
    </source>
</evidence>
<protein>
    <recommendedName>
        <fullName evidence="4">CENP-V/GFA domain-containing protein</fullName>
    </recommendedName>
</protein>
<evidence type="ECO:0008006" key="4">
    <source>
        <dbReference type="Google" id="ProtNLM"/>
    </source>
</evidence>
<name>A0A9W4HN70_PENOL</name>
<dbReference type="SUPFAM" id="SSF51316">
    <property type="entry name" value="Mss4-like"/>
    <property type="match status" value="1"/>
</dbReference>
<evidence type="ECO:0000256" key="1">
    <source>
        <dbReference type="SAM" id="MobiDB-lite"/>
    </source>
</evidence>
<sequence>MTCEPLRGSCSCGRNEYQINIPDDVTDHAEVYFDSSRDNRRFHGTPLSAWLRVPLDWYQSSTRSFYEDESHSAIRRSFSPRHAPKTQRVFCGFCGTPLTFWTEEPYHESEFMSIALGSLHVEDQRALDDLGLLPDDFEEDAPSAGVATSSEIAPARTGSSVIVPSFDDPTDFSDISRSLQRGRTGGIPWFEEMMEGSRLGRLMRSRRGMGISDDQTTSIQWEFSEWHDDGTGGVVQQEPDSGVRSRGKRKRVVQADTEGESPSKRAE</sequence>
<feature type="region of interest" description="Disordered" evidence="1">
    <location>
        <begin position="227"/>
        <end position="267"/>
    </location>
</feature>
<gene>
    <name evidence="2" type="ORF">POLS_LOCUS4566</name>
</gene>
<dbReference type="Proteomes" id="UP001153618">
    <property type="component" value="Unassembled WGS sequence"/>
</dbReference>
<dbReference type="InterPro" id="IPR011057">
    <property type="entry name" value="Mss4-like_sf"/>
</dbReference>
<keyword evidence="3" id="KW-1185">Reference proteome</keyword>
<dbReference type="Gene3D" id="3.90.1590.10">
    <property type="entry name" value="glutathione-dependent formaldehyde- activating enzyme (gfa)"/>
    <property type="match status" value="1"/>
</dbReference>
<dbReference type="AlphaFoldDB" id="A0A9W4HN70"/>
<accession>A0A9W4HN70</accession>
<dbReference type="EMBL" id="CAJVOS010000023">
    <property type="protein sequence ID" value="CAG8097077.1"/>
    <property type="molecule type" value="Genomic_DNA"/>
</dbReference>
<comment type="caution">
    <text evidence="2">The sequence shown here is derived from an EMBL/GenBank/DDBJ whole genome shotgun (WGS) entry which is preliminary data.</text>
</comment>
<organism evidence="2 3">
    <name type="scientific">Penicillium olsonii</name>
    <dbReference type="NCBI Taxonomy" id="99116"/>
    <lineage>
        <taxon>Eukaryota</taxon>
        <taxon>Fungi</taxon>
        <taxon>Dikarya</taxon>
        <taxon>Ascomycota</taxon>
        <taxon>Pezizomycotina</taxon>
        <taxon>Eurotiomycetes</taxon>
        <taxon>Eurotiomycetidae</taxon>
        <taxon>Eurotiales</taxon>
        <taxon>Aspergillaceae</taxon>
        <taxon>Penicillium</taxon>
    </lineage>
</organism>
<reference evidence="2" key="1">
    <citation type="submission" date="2021-07" db="EMBL/GenBank/DDBJ databases">
        <authorList>
            <person name="Branca A.L. A."/>
        </authorList>
    </citation>
    <scope>NUCLEOTIDE SEQUENCE</scope>
</reference>